<keyword evidence="3 6" id="KW-0812">Transmembrane</keyword>
<evidence type="ECO:0000313" key="7">
    <source>
        <dbReference type="EMBL" id="TPX66316.1"/>
    </source>
</evidence>
<protein>
    <submittedName>
        <fullName evidence="7">Uncharacterized protein</fullName>
    </submittedName>
</protein>
<organism evidence="7 8">
    <name type="scientific">Chytriomyces confervae</name>
    <dbReference type="NCBI Taxonomy" id="246404"/>
    <lineage>
        <taxon>Eukaryota</taxon>
        <taxon>Fungi</taxon>
        <taxon>Fungi incertae sedis</taxon>
        <taxon>Chytridiomycota</taxon>
        <taxon>Chytridiomycota incertae sedis</taxon>
        <taxon>Chytridiomycetes</taxon>
        <taxon>Chytridiales</taxon>
        <taxon>Chytriomycetaceae</taxon>
        <taxon>Chytriomyces</taxon>
    </lineage>
</organism>
<dbReference type="Proteomes" id="UP000320333">
    <property type="component" value="Unassembled WGS sequence"/>
</dbReference>
<reference evidence="7 8" key="1">
    <citation type="journal article" date="2019" name="Sci. Rep.">
        <title>Comparative genomics of chytrid fungi reveal insights into the obligate biotrophic and pathogenic lifestyle of Synchytrium endobioticum.</title>
        <authorList>
            <person name="van de Vossenberg B.T.L.H."/>
            <person name="Warris S."/>
            <person name="Nguyen H.D.T."/>
            <person name="van Gent-Pelzer M.P.E."/>
            <person name="Joly D.L."/>
            <person name="van de Geest H.C."/>
            <person name="Bonants P.J.M."/>
            <person name="Smith D.S."/>
            <person name="Levesque C.A."/>
            <person name="van der Lee T.A.J."/>
        </authorList>
    </citation>
    <scope>NUCLEOTIDE SEQUENCE [LARGE SCALE GENOMIC DNA]</scope>
    <source>
        <strain evidence="7 8">CBS 675.73</strain>
    </source>
</reference>
<evidence type="ECO:0000256" key="3">
    <source>
        <dbReference type="ARBA" id="ARBA00022692"/>
    </source>
</evidence>
<evidence type="ECO:0000256" key="4">
    <source>
        <dbReference type="ARBA" id="ARBA00022989"/>
    </source>
</evidence>
<dbReference type="AlphaFoldDB" id="A0A507ESV9"/>
<keyword evidence="4 6" id="KW-1133">Transmembrane helix</keyword>
<evidence type="ECO:0000256" key="6">
    <source>
        <dbReference type="SAM" id="Phobius"/>
    </source>
</evidence>
<keyword evidence="5 6" id="KW-0472">Membrane</keyword>
<comment type="similarity">
    <text evidence="2">Belongs to the TMEM170 family.</text>
</comment>
<comment type="subcellular location">
    <subcellularLocation>
        <location evidence="1">Membrane</location>
        <topology evidence="1">Multi-pass membrane protein</topology>
    </subcellularLocation>
</comment>
<dbReference type="Pfam" id="PF10190">
    <property type="entry name" value="Tmemb_170"/>
    <property type="match status" value="1"/>
</dbReference>
<dbReference type="STRING" id="246404.A0A507ESV9"/>
<evidence type="ECO:0000256" key="1">
    <source>
        <dbReference type="ARBA" id="ARBA00004141"/>
    </source>
</evidence>
<feature type="transmembrane region" description="Helical" evidence="6">
    <location>
        <begin position="111"/>
        <end position="132"/>
    </location>
</feature>
<gene>
    <name evidence="7" type="ORF">CcCBS67573_g07885</name>
</gene>
<comment type="caution">
    <text evidence="7">The sequence shown here is derived from an EMBL/GenBank/DDBJ whole genome shotgun (WGS) entry which is preliminary data.</text>
</comment>
<evidence type="ECO:0000256" key="2">
    <source>
        <dbReference type="ARBA" id="ARBA00006325"/>
    </source>
</evidence>
<evidence type="ECO:0000256" key="5">
    <source>
        <dbReference type="ARBA" id="ARBA00023136"/>
    </source>
</evidence>
<name>A0A507ESV9_9FUNG</name>
<dbReference type="OrthoDB" id="2131401at2759"/>
<dbReference type="GO" id="GO:0016020">
    <property type="term" value="C:membrane"/>
    <property type="evidence" value="ECO:0007669"/>
    <property type="project" value="UniProtKB-SubCell"/>
</dbReference>
<sequence>MSLNESWTWPAIVFVGHGGGIGGLLGGEGGLSNRREMLSFTLMWTLAVFGLVFGAAGLVAASVPLRVGRPLTALVLFLIVAGFGMITALIGGSLMGYFIGSIYEIGGFTMALWVPLGWAVVQVLVAVISSYAEVGLNAL</sequence>
<feature type="transmembrane region" description="Helical" evidence="6">
    <location>
        <begin position="37"/>
        <end position="61"/>
    </location>
</feature>
<feature type="transmembrane region" description="Helical" evidence="6">
    <location>
        <begin position="6"/>
        <end position="25"/>
    </location>
</feature>
<dbReference type="PANTHER" id="PTHR22779:SF6">
    <property type="entry name" value="SD17342P"/>
    <property type="match status" value="1"/>
</dbReference>
<dbReference type="InterPro" id="IPR019334">
    <property type="entry name" value="TMEM170A/B/YPR153W-like"/>
</dbReference>
<evidence type="ECO:0000313" key="8">
    <source>
        <dbReference type="Proteomes" id="UP000320333"/>
    </source>
</evidence>
<proteinExistence type="inferred from homology"/>
<feature type="transmembrane region" description="Helical" evidence="6">
    <location>
        <begin position="73"/>
        <end position="99"/>
    </location>
</feature>
<keyword evidence="8" id="KW-1185">Reference proteome</keyword>
<dbReference type="EMBL" id="QEAP01000450">
    <property type="protein sequence ID" value="TPX66316.1"/>
    <property type="molecule type" value="Genomic_DNA"/>
</dbReference>
<accession>A0A507ESV9</accession>
<dbReference type="PANTHER" id="PTHR22779">
    <property type="entry name" value="SD17342P"/>
    <property type="match status" value="1"/>
</dbReference>